<dbReference type="InterPro" id="IPR027417">
    <property type="entry name" value="P-loop_NTPase"/>
</dbReference>
<evidence type="ECO:0000256" key="1">
    <source>
        <dbReference type="RuleBase" id="RU363044"/>
    </source>
</evidence>
<comment type="caution">
    <text evidence="3">The sequence shown here is derived from an EMBL/GenBank/DDBJ whole genome shotgun (WGS) entry which is preliminary data.</text>
</comment>
<comment type="catalytic activity">
    <reaction evidence="1">
        <text>ATP + H2O = ADP + phosphate + H(+)</text>
        <dbReference type="Rhea" id="RHEA:13065"/>
        <dbReference type="ChEBI" id="CHEBI:15377"/>
        <dbReference type="ChEBI" id="CHEBI:15378"/>
        <dbReference type="ChEBI" id="CHEBI:30616"/>
        <dbReference type="ChEBI" id="CHEBI:43474"/>
        <dbReference type="ChEBI" id="CHEBI:456216"/>
        <dbReference type="EC" id="5.6.2.3"/>
    </reaction>
</comment>
<dbReference type="Proteomes" id="UP000299102">
    <property type="component" value="Unassembled WGS sequence"/>
</dbReference>
<keyword evidence="4" id="KW-1185">Reference proteome</keyword>
<feature type="domain" description="DNA helicase Pif1-like DEAD-box helicase" evidence="2">
    <location>
        <begin position="38"/>
        <end position="88"/>
    </location>
</feature>
<dbReference type="Gene3D" id="3.40.50.300">
    <property type="entry name" value="P-loop containing nucleotide triphosphate hydrolases"/>
    <property type="match status" value="1"/>
</dbReference>
<dbReference type="GO" id="GO:0016887">
    <property type="term" value="F:ATP hydrolysis activity"/>
    <property type="evidence" value="ECO:0007669"/>
    <property type="project" value="RHEA"/>
</dbReference>
<dbReference type="InterPro" id="IPR010285">
    <property type="entry name" value="DNA_helicase_pif1-like_DEAD"/>
</dbReference>
<dbReference type="STRING" id="151549.A0A4C2A5J7"/>
<comment type="similarity">
    <text evidence="1">Belongs to the helicase family.</text>
</comment>
<dbReference type="AlphaFoldDB" id="A0A4C2A5J7"/>
<keyword evidence="1" id="KW-0233">DNA recombination</keyword>
<evidence type="ECO:0000313" key="4">
    <source>
        <dbReference type="Proteomes" id="UP000299102"/>
    </source>
</evidence>
<keyword evidence="1" id="KW-0227">DNA damage</keyword>
<protein>
    <recommendedName>
        <fullName evidence="1">ATP-dependent DNA helicase</fullName>
        <ecNumber evidence="1">5.6.2.3</ecNumber>
    </recommendedName>
</protein>
<evidence type="ECO:0000259" key="2">
    <source>
        <dbReference type="Pfam" id="PF05970"/>
    </source>
</evidence>
<reference evidence="3 4" key="1">
    <citation type="journal article" date="2019" name="Commun. Biol.">
        <title>The bagworm genome reveals a unique fibroin gene that provides high tensile strength.</title>
        <authorList>
            <person name="Kono N."/>
            <person name="Nakamura H."/>
            <person name="Ohtoshi R."/>
            <person name="Tomita M."/>
            <person name="Numata K."/>
            <person name="Arakawa K."/>
        </authorList>
    </citation>
    <scope>NUCLEOTIDE SEQUENCE [LARGE SCALE GENOMIC DNA]</scope>
</reference>
<dbReference type="PANTHER" id="PTHR10492:SF57">
    <property type="entry name" value="ATP-DEPENDENT DNA HELICASE"/>
    <property type="match status" value="1"/>
</dbReference>
<keyword evidence="1" id="KW-0378">Hydrolase</keyword>
<dbReference type="EMBL" id="BGZK01002483">
    <property type="protein sequence ID" value="GBP94265.1"/>
    <property type="molecule type" value="Genomic_DNA"/>
</dbReference>
<name>A0A4C2A5J7_EUMVA</name>
<dbReference type="PANTHER" id="PTHR10492">
    <property type="match status" value="1"/>
</dbReference>
<dbReference type="SUPFAM" id="SSF52540">
    <property type="entry name" value="P-loop containing nucleoside triphosphate hydrolases"/>
    <property type="match status" value="1"/>
</dbReference>
<accession>A0A4C2A5J7</accession>
<dbReference type="EC" id="5.6.2.3" evidence="1"/>
<keyword evidence="1" id="KW-0547">Nucleotide-binding</keyword>
<keyword evidence="1" id="KW-0067">ATP-binding</keyword>
<dbReference type="Pfam" id="PF05970">
    <property type="entry name" value="PIF1"/>
    <property type="match status" value="1"/>
</dbReference>
<dbReference type="GO" id="GO:0043139">
    <property type="term" value="F:5'-3' DNA helicase activity"/>
    <property type="evidence" value="ECO:0007669"/>
    <property type="project" value="UniProtKB-EC"/>
</dbReference>
<dbReference type="OrthoDB" id="272985at2759"/>
<evidence type="ECO:0000313" key="3">
    <source>
        <dbReference type="EMBL" id="GBP94265.1"/>
    </source>
</evidence>
<dbReference type="GO" id="GO:0006310">
    <property type="term" value="P:DNA recombination"/>
    <property type="evidence" value="ECO:0007669"/>
    <property type="project" value="UniProtKB-KW"/>
</dbReference>
<sequence length="203" mass="22526">MPEPLFDGERINRDYAMEINYDPVGLAEIVQTDVPRPTEEQRLIFNRVCSVDTALGEMLFLDAPGGTGKTFLTKVILAKVRGQEHGNVVLNENLCCKVSSMRDLISSVWKCANTCENSWLCERAILTPRNDQAAAINSEILSFVPGITLSISPLTGRARRRRDTIVHDRPSSFVFGDNRIVVGFSEGAYTQRALMGRFAGFAL</sequence>
<gene>
    <name evidence="3" type="ORF">EVAR_99289_1</name>
</gene>
<keyword evidence="1" id="KW-0234">DNA repair</keyword>
<comment type="cofactor">
    <cofactor evidence="1">
        <name>Mg(2+)</name>
        <dbReference type="ChEBI" id="CHEBI:18420"/>
    </cofactor>
</comment>
<keyword evidence="1" id="KW-0347">Helicase</keyword>
<dbReference type="GO" id="GO:0005524">
    <property type="term" value="F:ATP binding"/>
    <property type="evidence" value="ECO:0007669"/>
    <property type="project" value="UniProtKB-KW"/>
</dbReference>
<dbReference type="GO" id="GO:0000723">
    <property type="term" value="P:telomere maintenance"/>
    <property type="evidence" value="ECO:0007669"/>
    <property type="project" value="InterPro"/>
</dbReference>
<organism evidence="3 4">
    <name type="scientific">Eumeta variegata</name>
    <name type="common">Bagworm moth</name>
    <name type="synonym">Eumeta japonica</name>
    <dbReference type="NCBI Taxonomy" id="151549"/>
    <lineage>
        <taxon>Eukaryota</taxon>
        <taxon>Metazoa</taxon>
        <taxon>Ecdysozoa</taxon>
        <taxon>Arthropoda</taxon>
        <taxon>Hexapoda</taxon>
        <taxon>Insecta</taxon>
        <taxon>Pterygota</taxon>
        <taxon>Neoptera</taxon>
        <taxon>Endopterygota</taxon>
        <taxon>Lepidoptera</taxon>
        <taxon>Glossata</taxon>
        <taxon>Ditrysia</taxon>
        <taxon>Tineoidea</taxon>
        <taxon>Psychidae</taxon>
        <taxon>Oiketicinae</taxon>
        <taxon>Eumeta</taxon>
    </lineage>
</organism>
<dbReference type="GO" id="GO:0006281">
    <property type="term" value="P:DNA repair"/>
    <property type="evidence" value="ECO:0007669"/>
    <property type="project" value="UniProtKB-KW"/>
</dbReference>
<proteinExistence type="inferred from homology"/>